<evidence type="ECO:0000313" key="2">
    <source>
        <dbReference type="Proteomes" id="UP001497700"/>
    </source>
</evidence>
<comment type="caution">
    <text evidence="1">The sequence shown here is derived from an EMBL/GenBank/DDBJ whole genome shotgun (WGS) entry which is preliminary data.</text>
</comment>
<keyword evidence="2" id="KW-1185">Reference proteome</keyword>
<proteinExistence type="predicted"/>
<organism evidence="1 2">
    <name type="scientific">Hypoxylon rubiginosum</name>
    <dbReference type="NCBI Taxonomy" id="110542"/>
    <lineage>
        <taxon>Eukaryota</taxon>
        <taxon>Fungi</taxon>
        <taxon>Dikarya</taxon>
        <taxon>Ascomycota</taxon>
        <taxon>Pezizomycotina</taxon>
        <taxon>Sordariomycetes</taxon>
        <taxon>Xylariomycetidae</taxon>
        <taxon>Xylariales</taxon>
        <taxon>Hypoxylaceae</taxon>
        <taxon>Hypoxylon</taxon>
    </lineage>
</organism>
<accession>A0ACB9YMS5</accession>
<evidence type="ECO:0000313" key="1">
    <source>
        <dbReference type="EMBL" id="KAI4860663.1"/>
    </source>
</evidence>
<sequence>MSLPSFLRVFKDEKEAYNDLPLSDRESEETLLKEDSIEIVQPSPMPSILHRVAVITGRTILILLSVWGLISIYTMAADRIAHSRNSSEKFAPSLYPSCSCGGTTVAEAKRRGCIFTPLAIAWLPPHCVDMELANDFDKQGPGPNGEWDYWSDMNMTRRLTREEVGYLADINGVFYATQDWHVTHCVYTWMKHYRSKWTDTTVERRSNGLDHIAHCKDVLKIRGGLQDIRTVAGIALDADDPGRTEL</sequence>
<dbReference type="Proteomes" id="UP001497700">
    <property type="component" value="Unassembled WGS sequence"/>
</dbReference>
<protein>
    <submittedName>
        <fullName evidence="1">Uncharacterized protein</fullName>
    </submittedName>
</protein>
<reference evidence="1 2" key="1">
    <citation type="journal article" date="2022" name="New Phytol.">
        <title>Ecological generalism drives hyperdiversity of secondary metabolite gene clusters in xylarialean endophytes.</title>
        <authorList>
            <person name="Franco M.E.E."/>
            <person name="Wisecaver J.H."/>
            <person name="Arnold A.E."/>
            <person name="Ju Y.M."/>
            <person name="Slot J.C."/>
            <person name="Ahrendt S."/>
            <person name="Moore L.P."/>
            <person name="Eastman K.E."/>
            <person name="Scott K."/>
            <person name="Konkel Z."/>
            <person name="Mondo S.J."/>
            <person name="Kuo A."/>
            <person name="Hayes R.D."/>
            <person name="Haridas S."/>
            <person name="Andreopoulos B."/>
            <person name="Riley R."/>
            <person name="LaButti K."/>
            <person name="Pangilinan J."/>
            <person name="Lipzen A."/>
            <person name="Amirebrahimi M."/>
            <person name="Yan J."/>
            <person name="Adam C."/>
            <person name="Keymanesh K."/>
            <person name="Ng V."/>
            <person name="Louie K."/>
            <person name="Northen T."/>
            <person name="Drula E."/>
            <person name="Henrissat B."/>
            <person name="Hsieh H.M."/>
            <person name="Youens-Clark K."/>
            <person name="Lutzoni F."/>
            <person name="Miadlikowska J."/>
            <person name="Eastwood D.C."/>
            <person name="Hamelin R.C."/>
            <person name="Grigoriev I.V."/>
            <person name="U'Ren J.M."/>
        </authorList>
    </citation>
    <scope>NUCLEOTIDE SEQUENCE [LARGE SCALE GENOMIC DNA]</scope>
    <source>
        <strain evidence="1 2">CBS 119005</strain>
    </source>
</reference>
<gene>
    <name evidence="1" type="ORF">F4820DRAFT_98785</name>
</gene>
<name>A0ACB9YMS5_9PEZI</name>
<dbReference type="EMBL" id="MU393578">
    <property type="protein sequence ID" value="KAI4860663.1"/>
    <property type="molecule type" value="Genomic_DNA"/>
</dbReference>